<dbReference type="Proteomes" id="UP000799436">
    <property type="component" value="Unassembled WGS sequence"/>
</dbReference>
<evidence type="ECO:0000313" key="2">
    <source>
        <dbReference type="EMBL" id="KAF2765424.1"/>
    </source>
</evidence>
<name>A0A6G1KZK8_9PEZI</name>
<keyword evidence="3" id="KW-1185">Reference proteome</keyword>
<dbReference type="AlphaFoldDB" id="A0A6G1KZK8"/>
<proteinExistence type="predicted"/>
<protein>
    <recommendedName>
        <fullName evidence="4">Secreted protein</fullName>
    </recommendedName>
</protein>
<keyword evidence="1" id="KW-0732">Signal</keyword>
<evidence type="ECO:0000256" key="1">
    <source>
        <dbReference type="SAM" id="SignalP"/>
    </source>
</evidence>
<accession>A0A6G1KZK8</accession>
<organism evidence="2 3">
    <name type="scientific">Teratosphaeria nubilosa</name>
    <dbReference type="NCBI Taxonomy" id="161662"/>
    <lineage>
        <taxon>Eukaryota</taxon>
        <taxon>Fungi</taxon>
        <taxon>Dikarya</taxon>
        <taxon>Ascomycota</taxon>
        <taxon>Pezizomycotina</taxon>
        <taxon>Dothideomycetes</taxon>
        <taxon>Dothideomycetidae</taxon>
        <taxon>Mycosphaerellales</taxon>
        <taxon>Teratosphaeriaceae</taxon>
        <taxon>Teratosphaeria</taxon>
    </lineage>
</organism>
<sequence length="237" mass="25486">MAMPLIRFIIACQATLVTVALCDLLYGPGSISAQPLGDDNLIREVTTTLVLPEFQTGPGRVIMYLGMITTTEDYVQSCASSDRTSEVAPEYANKWNCDTFVNAGPGRGPNVEHPGAPAVPGDRMTSRYVYSDSTGEYTQTNSVNGRVVSTYTRASGHGISLQFNAECLTFVGGKPVCGTIFARKFIDTTVVLDKPDSSFGDFDHDPGVTGGKWVSTQGGKVWTMSELDIAKSSTWTE</sequence>
<feature type="chain" id="PRO_5026233346" description="Secreted protein" evidence="1">
    <location>
        <begin position="34"/>
        <end position="237"/>
    </location>
</feature>
<gene>
    <name evidence="2" type="ORF">EJ03DRAFT_319442</name>
</gene>
<reference evidence="2" key="1">
    <citation type="journal article" date="2020" name="Stud. Mycol.">
        <title>101 Dothideomycetes genomes: a test case for predicting lifestyles and emergence of pathogens.</title>
        <authorList>
            <person name="Haridas S."/>
            <person name="Albert R."/>
            <person name="Binder M."/>
            <person name="Bloem J."/>
            <person name="Labutti K."/>
            <person name="Salamov A."/>
            <person name="Andreopoulos B."/>
            <person name="Baker S."/>
            <person name="Barry K."/>
            <person name="Bills G."/>
            <person name="Bluhm B."/>
            <person name="Cannon C."/>
            <person name="Castanera R."/>
            <person name="Culley D."/>
            <person name="Daum C."/>
            <person name="Ezra D."/>
            <person name="Gonzalez J."/>
            <person name="Henrissat B."/>
            <person name="Kuo A."/>
            <person name="Liang C."/>
            <person name="Lipzen A."/>
            <person name="Lutzoni F."/>
            <person name="Magnuson J."/>
            <person name="Mondo S."/>
            <person name="Nolan M."/>
            <person name="Ohm R."/>
            <person name="Pangilinan J."/>
            <person name="Park H.-J."/>
            <person name="Ramirez L."/>
            <person name="Alfaro M."/>
            <person name="Sun H."/>
            <person name="Tritt A."/>
            <person name="Yoshinaga Y."/>
            <person name="Zwiers L.-H."/>
            <person name="Turgeon B."/>
            <person name="Goodwin S."/>
            <person name="Spatafora J."/>
            <person name="Crous P."/>
            <person name="Grigoriev I."/>
        </authorList>
    </citation>
    <scope>NUCLEOTIDE SEQUENCE</scope>
    <source>
        <strain evidence="2">CBS 116005</strain>
    </source>
</reference>
<evidence type="ECO:0008006" key="4">
    <source>
        <dbReference type="Google" id="ProtNLM"/>
    </source>
</evidence>
<feature type="signal peptide" evidence="1">
    <location>
        <begin position="1"/>
        <end position="33"/>
    </location>
</feature>
<evidence type="ECO:0000313" key="3">
    <source>
        <dbReference type="Proteomes" id="UP000799436"/>
    </source>
</evidence>
<dbReference type="EMBL" id="ML995892">
    <property type="protein sequence ID" value="KAF2765424.1"/>
    <property type="molecule type" value="Genomic_DNA"/>
</dbReference>
<dbReference type="OrthoDB" id="5086500at2759"/>